<gene>
    <name evidence="15" type="primary">LOC108664997</name>
</gene>
<evidence type="ECO:0000256" key="2">
    <source>
        <dbReference type="ARBA" id="ARBA00009735"/>
    </source>
</evidence>
<dbReference type="KEGG" id="hazt:108664997"/>
<dbReference type="Proteomes" id="UP000694843">
    <property type="component" value="Unplaced"/>
</dbReference>
<keyword evidence="4" id="KW-0678">Repressor</keyword>
<protein>
    <recommendedName>
        <fullName evidence="3">Protein BANP</fullName>
    </recommendedName>
</protein>
<evidence type="ECO:0000256" key="11">
    <source>
        <dbReference type="ARBA" id="ARBA00023306"/>
    </source>
</evidence>
<evidence type="ECO:0000256" key="12">
    <source>
        <dbReference type="SAM" id="MobiDB-lite"/>
    </source>
</evidence>
<accession>A0A8B7N037</accession>
<dbReference type="InterPro" id="IPR042343">
    <property type="entry name" value="BANP"/>
</dbReference>
<dbReference type="PANTHER" id="PTHR16243">
    <property type="entry name" value="BTG3-ASSOCIATED NUCLEAR PROTEIN BANP"/>
    <property type="match status" value="1"/>
</dbReference>
<dbReference type="GeneID" id="108664997"/>
<dbReference type="Gene3D" id="1.10.10.2590">
    <property type="entry name" value="BEN domain"/>
    <property type="match status" value="1"/>
</dbReference>
<feature type="region of interest" description="Disordered" evidence="12">
    <location>
        <begin position="577"/>
        <end position="596"/>
    </location>
</feature>
<evidence type="ECO:0000256" key="7">
    <source>
        <dbReference type="ARBA" id="ARBA00023054"/>
    </source>
</evidence>
<keyword evidence="6" id="KW-0805">Transcription regulation</keyword>
<dbReference type="PROSITE" id="PS51457">
    <property type="entry name" value="BEN"/>
    <property type="match status" value="1"/>
</dbReference>
<keyword evidence="14" id="KW-1185">Reference proteome</keyword>
<evidence type="ECO:0000259" key="13">
    <source>
        <dbReference type="PROSITE" id="PS51457"/>
    </source>
</evidence>
<keyword evidence="10" id="KW-0539">Nucleus</keyword>
<evidence type="ECO:0000313" key="15">
    <source>
        <dbReference type="RefSeq" id="XP_018007197.1"/>
    </source>
</evidence>
<organism evidence="14 15">
    <name type="scientific">Hyalella azteca</name>
    <name type="common">Amphipod</name>
    <dbReference type="NCBI Taxonomy" id="294128"/>
    <lineage>
        <taxon>Eukaryota</taxon>
        <taxon>Metazoa</taxon>
        <taxon>Ecdysozoa</taxon>
        <taxon>Arthropoda</taxon>
        <taxon>Crustacea</taxon>
        <taxon>Multicrustacea</taxon>
        <taxon>Malacostraca</taxon>
        <taxon>Eumalacostraca</taxon>
        <taxon>Peracarida</taxon>
        <taxon>Amphipoda</taxon>
        <taxon>Senticaudata</taxon>
        <taxon>Talitrida</taxon>
        <taxon>Talitroidea</taxon>
        <taxon>Hyalellidae</taxon>
        <taxon>Hyalella</taxon>
    </lineage>
</organism>
<comment type="subcellular location">
    <subcellularLocation>
        <location evidence="1">Nucleus</location>
    </subcellularLocation>
</comment>
<feature type="domain" description="BEN" evidence="13">
    <location>
        <begin position="128"/>
        <end position="224"/>
    </location>
</feature>
<proteinExistence type="inferred from homology"/>
<dbReference type="GO" id="GO:0003677">
    <property type="term" value="F:DNA binding"/>
    <property type="evidence" value="ECO:0007669"/>
    <property type="project" value="UniProtKB-KW"/>
</dbReference>
<comment type="similarity">
    <text evidence="2">Belongs to the BANP/SMAR1 family.</text>
</comment>
<name>A0A8B7N037_HYAAZ</name>
<evidence type="ECO:0000256" key="5">
    <source>
        <dbReference type="ARBA" id="ARBA00022853"/>
    </source>
</evidence>
<evidence type="ECO:0000256" key="3">
    <source>
        <dbReference type="ARBA" id="ARBA00015794"/>
    </source>
</evidence>
<dbReference type="PANTHER" id="PTHR16243:SF2">
    <property type="entry name" value="PROTEIN BANP"/>
    <property type="match status" value="1"/>
</dbReference>
<evidence type="ECO:0000256" key="6">
    <source>
        <dbReference type="ARBA" id="ARBA00023015"/>
    </source>
</evidence>
<evidence type="ECO:0000256" key="9">
    <source>
        <dbReference type="ARBA" id="ARBA00023163"/>
    </source>
</evidence>
<keyword evidence="7" id="KW-0175">Coiled coil</keyword>
<dbReference type="GO" id="GO:0005634">
    <property type="term" value="C:nucleus"/>
    <property type="evidence" value="ECO:0007669"/>
    <property type="project" value="UniProtKB-SubCell"/>
</dbReference>
<dbReference type="GO" id="GO:0006325">
    <property type="term" value="P:chromatin organization"/>
    <property type="evidence" value="ECO:0007669"/>
    <property type="project" value="UniProtKB-KW"/>
</dbReference>
<dbReference type="SMART" id="SM01025">
    <property type="entry name" value="BEN"/>
    <property type="match status" value="1"/>
</dbReference>
<evidence type="ECO:0000313" key="14">
    <source>
        <dbReference type="Proteomes" id="UP000694843"/>
    </source>
</evidence>
<feature type="region of interest" description="Disordered" evidence="12">
    <location>
        <begin position="548"/>
        <end position="571"/>
    </location>
</feature>
<keyword evidence="9" id="KW-0804">Transcription</keyword>
<keyword evidence="11" id="KW-0131">Cell cycle</keyword>
<dbReference type="OrthoDB" id="10052653at2759"/>
<evidence type="ECO:0000256" key="8">
    <source>
        <dbReference type="ARBA" id="ARBA00023125"/>
    </source>
</evidence>
<evidence type="ECO:0000256" key="1">
    <source>
        <dbReference type="ARBA" id="ARBA00004123"/>
    </source>
</evidence>
<evidence type="ECO:0000256" key="4">
    <source>
        <dbReference type="ARBA" id="ARBA00022491"/>
    </source>
</evidence>
<reference evidence="15" key="1">
    <citation type="submission" date="2025-08" db="UniProtKB">
        <authorList>
            <consortium name="RefSeq"/>
        </authorList>
    </citation>
    <scope>IDENTIFICATION</scope>
    <source>
        <tissue evidence="15">Whole organism</tissue>
    </source>
</reference>
<dbReference type="InterPro" id="IPR018379">
    <property type="entry name" value="BEN_domain"/>
</dbReference>
<dbReference type="GO" id="GO:0034504">
    <property type="term" value="P:protein localization to nucleus"/>
    <property type="evidence" value="ECO:0007669"/>
    <property type="project" value="TreeGrafter"/>
</dbReference>
<keyword evidence="8" id="KW-0238">DNA-binding</keyword>
<dbReference type="GO" id="GO:0042177">
    <property type="term" value="P:negative regulation of protein catabolic process"/>
    <property type="evidence" value="ECO:0007669"/>
    <property type="project" value="TreeGrafter"/>
</dbReference>
<keyword evidence="5" id="KW-0156">Chromatin regulator</keyword>
<evidence type="ECO:0000256" key="10">
    <source>
        <dbReference type="ARBA" id="ARBA00023242"/>
    </source>
</evidence>
<dbReference type="Pfam" id="PF10523">
    <property type="entry name" value="BEN"/>
    <property type="match status" value="1"/>
</dbReference>
<dbReference type="RefSeq" id="XP_018007197.1">
    <property type="nucleotide sequence ID" value="XM_018151708.2"/>
</dbReference>
<sequence length="637" mass="68484">MGDSIPTDSLGLLDQLLDEVHQLRLILNGRLGSLENNVCMLSDTCNGMAAKLETVEGLVQLTNDTLLGKEAGLATSSEKNNVFNCPDVTPETKDAGSGVLATSTGVLRLPGVEQYPDGTWLGDPDVASRRVRSPITPQNLLHINSTCMTAEKMALTLLDYLFSRDELASSNISGRSRNNKKQLDPMMVYGIRCHLQYKFEITTKEWNRICQNMDSKCRSAFKRKQKLQHNLGSQNPTKVIKVCHTPIRSKEPSLSDDIGFDFDQLHSANLDLSCVKVMTDSPCELRILHPSPGSLDALPDSHEIVLAEDGMLSSAVDGKSSNGLIMSSRRDAGHSINLSPITMTTDSITLSGGNLHHNPVLATSIVHQPTGMNTSFVASPLAACAPTIHRNQHHERHSVGRNASQCSVLQSPLMSSVPQSCRLEAHEVSSELDGCRVVTTELDGCRVVTTELGGCRVTTELDGCRVVSTELDGCRVVTSELQSCPTPLSCPSLSLSECDVEHTTDELSGAASLEDDTSEGVIVIAGEPSSDDGDGILEIGVGDTLSHHNIQDHSPSCSPSPPPYKLLSHPSSSFSASLSLPSSSIKDEMDGQDISDDLDESMHSIHQSPLHHLSIGSLAVLRTKEELSVKSEGSLDS</sequence>
<dbReference type="AlphaFoldDB" id="A0A8B7N037"/>